<keyword evidence="13" id="KW-1185">Reference proteome</keyword>
<keyword evidence="10" id="KW-1133">Transmembrane helix</keyword>
<evidence type="ECO:0000256" key="9">
    <source>
        <dbReference type="ARBA" id="ARBA00022840"/>
    </source>
</evidence>
<dbReference type="InterPro" id="IPR036097">
    <property type="entry name" value="HisK_dim/P_sf"/>
</dbReference>
<comment type="catalytic activity">
    <reaction evidence="1">
        <text>ATP + protein L-histidine = ADP + protein N-phospho-L-histidine.</text>
        <dbReference type="EC" id="2.7.13.3"/>
    </reaction>
</comment>
<dbReference type="PANTHER" id="PTHR44936">
    <property type="entry name" value="SENSOR PROTEIN CREC"/>
    <property type="match status" value="1"/>
</dbReference>
<proteinExistence type="predicted"/>
<dbReference type="PROSITE" id="PS50109">
    <property type="entry name" value="HIS_KIN"/>
    <property type="match status" value="1"/>
</dbReference>
<evidence type="ECO:0000259" key="11">
    <source>
        <dbReference type="PROSITE" id="PS50109"/>
    </source>
</evidence>
<keyword evidence="10" id="KW-0812">Transmembrane</keyword>
<dbReference type="Gene3D" id="1.10.287.130">
    <property type="match status" value="1"/>
</dbReference>
<evidence type="ECO:0000313" key="13">
    <source>
        <dbReference type="Proteomes" id="UP001156873"/>
    </source>
</evidence>
<dbReference type="PANTHER" id="PTHR44936:SF10">
    <property type="entry name" value="SENSOR PROTEIN RSTB"/>
    <property type="match status" value="1"/>
</dbReference>
<feature type="domain" description="Histidine kinase" evidence="11">
    <location>
        <begin position="232"/>
        <end position="439"/>
    </location>
</feature>
<keyword evidence="9 12" id="KW-0067">ATP-binding</keyword>
<organism evidence="12 13">
    <name type="scientific">Luteimonas kalidii</name>
    <dbReference type="NCBI Taxonomy" id="3042025"/>
    <lineage>
        <taxon>Bacteria</taxon>
        <taxon>Pseudomonadati</taxon>
        <taxon>Pseudomonadota</taxon>
        <taxon>Gammaproteobacteria</taxon>
        <taxon>Lysobacterales</taxon>
        <taxon>Lysobacteraceae</taxon>
        <taxon>Luteimonas</taxon>
    </lineage>
</organism>
<evidence type="ECO:0000256" key="4">
    <source>
        <dbReference type="ARBA" id="ARBA00022475"/>
    </source>
</evidence>
<comment type="subcellular location">
    <subcellularLocation>
        <location evidence="2">Cell membrane</location>
        <topology evidence="2">Multi-pass membrane protein</topology>
    </subcellularLocation>
</comment>
<dbReference type="PRINTS" id="PR00344">
    <property type="entry name" value="BCTRLSENSOR"/>
</dbReference>
<feature type="transmembrane region" description="Helical" evidence="10">
    <location>
        <begin position="96"/>
        <end position="114"/>
    </location>
</feature>
<dbReference type="RefSeq" id="WP_280576850.1">
    <property type="nucleotide sequence ID" value="NZ_JARXRO010000009.1"/>
</dbReference>
<keyword evidence="5" id="KW-0597">Phosphoprotein</keyword>
<dbReference type="GO" id="GO:0005524">
    <property type="term" value="F:ATP binding"/>
    <property type="evidence" value="ECO:0007669"/>
    <property type="project" value="UniProtKB-KW"/>
</dbReference>
<sequence length="450" mass="47647">MPHAATPPSPPDPIAADPRVAARATGDSAGVNNMRQLIQLRWIAVVGQLLTIVVVHAGLGIALPLGPMLAVLAALATFNALAMLRWRGRGRVTNTALLLGLLADVAALTAQLYLSGGIANPFAFLYLLQVVLAAVLLKPWSSWVIVALTSACVVGLALFPGPVTLPASPTGGLSDPYVFGLLLCFMLIATLLVVFITRIGRIIRARDARLAALRQRAAEEEHIVRMGLLASGAAHELGTPLSTLAVILGDWQHLPHFTSDPELLQDVSEMQAQVLRCKAIVSGILASAGETRGEAPRGTTLRAFLDDLVDEWNRSRSVRGFRYDDRIDQDVPIVADAGLQQMLWNILDNALEASRSRVTLEATRSGEAVVLRVRDDGPGFGAGMLERLGTPYQSSKGAPGRGLGLFLSVNVARTLGGTIEAGNEPGGGAVVTITLPLPALSLEREEDDGH</sequence>
<evidence type="ECO:0000256" key="8">
    <source>
        <dbReference type="ARBA" id="ARBA00022777"/>
    </source>
</evidence>
<feature type="transmembrane region" description="Helical" evidence="10">
    <location>
        <begin position="65"/>
        <end position="84"/>
    </location>
</feature>
<keyword evidence="6" id="KW-0808">Transferase</keyword>
<dbReference type="CDD" id="cd00082">
    <property type="entry name" value="HisKA"/>
    <property type="match status" value="1"/>
</dbReference>
<dbReference type="InterPro" id="IPR036890">
    <property type="entry name" value="HATPase_C_sf"/>
</dbReference>
<evidence type="ECO:0000313" key="12">
    <source>
        <dbReference type="EMBL" id="MDH5832666.1"/>
    </source>
</evidence>
<dbReference type="SMART" id="SM00387">
    <property type="entry name" value="HATPase_c"/>
    <property type="match status" value="1"/>
</dbReference>
<evidence type="ECO:0000256" key="3">
    <source>
        <dbReference type="ARBA" id="ARBA00012438"/>
    </source>
</evidence>
<evidence type="ECO:0000256" key="5">
    <source>
        <dbReference type="ARBA" id="ARBA00022553"/>
    </source>
</evidence>
<evidence type="ECO:0000256" key="1">
    <source>
        <dbReference type="ARBA" id="ARBA00000085"/>
    </source>
</evidence>
<dbReference type="InterPro" id="IPR003594">
    <property type="entry name" value="HATPase_dom"/>
</dbReference>
<feature type="transmembrane region" description="Helical" evidence="10">
    <location>
        <begin position="177"/>
        <end position="196"/>
    </location>
</feature>
<gene>
    <name evidence="12" type="ORF">QFW81_01785</name>
</gene>
<reference evidence="12 13" key="1">
    <citation type="submission" date="2023-04" db="EMBL/GenBank/DDBJ databases">
        <title>Luteimonas sp. M1R5S59.</title>
        <authorList>
            <person name="Sun J.-Q."/>
        </authorList>
    </citation>
    <scope>NUCLEOTIDE SEQUENCE [LARGE SCALE GENOMIC DNA]</scope>
    <source>
        <strain evidence="12 13">M1R5S59</strain>
    </source>
</reference>
<dbReference type="Pfam" id="PF02518">
    <property type="entry name" value="HATPase_c"/>
    <property type="match status" value="1"/>
</dbReference>
<keyword evidence="7" id="KW-0547">Nucleotide-binding</keyword>
<evidence type="ECO:0000256" key="6">
    <source>
        <dbReference type="ARBA" id="ARBA00022679"/>
    </source>
</evidence>
<keyword evidence="10" id="KW-0472">Membrane</keyword>
<dbReference type="SUPFAM" id="SSF55874">
    <property type="entry name" value="ATPase domain of HSP90 chaperone/DNA topoisomerase II/histidine kinase"/>
    <property type="match status" value="1"/>
</dbReference>
<dbReference type="Proteomes" id="UP001156873">
    <property type="component" value="Unassembled WGS sequence"/>
</dbReference>
<dbReference type="EMBL" id="JARXRO010000009">
    <property type="protein sequence ID" value="MDH5832666.1"/>
    <property type="molecule type" value="Genomic_DNA"/>
</dbReference>
<evidence type="ECO:0000256" key="10">
    <source>
        <dbReference type="SAM" id="Phobius"/>
    </source>
</evidence>
<feature type="transmembrane region" description="Helical" evidence="10">
    <location>
        <begin position="144"/>
        <end position="165"/>
    </location>
</feature>
<dbReference type="InterPro" id="IPR005467">
    <property type="entry name" value="His_kinase_dom"/>
</dbReference>
<name>A0ABT6JR92_9GAMM</name>
<dbReference type="Gene3D" id="3.30.565.10">
    <property type="entry name" value="Histidine kinase-like ATPase, C-terminal domain"/>
    <property type="match status" value="1"/>
</dbReference>
<dbReference type="SUPFAM" id="SSF47384">
    <property type="entry name" value="Homodimeric domain of signal transducing histidine kinase"/>
    <property type="match status" value="1"/>
</dbReference>
<dbReference type="EC" id="2.7.13.3" evidence="3"/>
<keyword evidence="8" id="KW-0418">Kinase</keyword>
<protein>
    <recommendedName>
        <fullName evidence="3">histidine kinase</fullName>
        <ecNumber evidence="3">2.7.13.3</ecNumber>
    </recommendedName>
</protein>
<accession>A0ABT6JR92</accession>
<feature type="transmembrane region" description="Helical" evidence="10">
    <location>
        <begin position="40"/>
        <end position="59"/>
    </location>
</feature>
<dbReference type="InterPro" id="IPR050980">
    <property type="entry name" value="2C_sensor_his_kinase"/>
</dbReference>
<dbReference type="InterPro" id="IPR004358">
    <property type="entry name" value="Sig_transdc_His_kin-like_C"/>
</dbReference>
<feature type="transmembrane region" description="Helical" evidence="10">
    <location>
        <begin position="120"/>
        <end position="137"/>
    </location>
</feature>
<evidence type="ECO:0000256" key="2">
    <source>
        <dbReference type="ARBA" id="ARBA00004651"/>
    </source>
</evidence>
<dbReference type="InterPro" id="IPR003661">
    <property type="entry name" value="HisK_dim/P_dom"/>
</dbReference>
<comment type="caution">
    <text evidence="12">The sequence shown here is derived from an EMBL/GenBank/DDBJ whole genome shotgun (WGS) entry which is preliminary data.</text>
</comment>
<evidence type="ECO:0000256" key="7">
    <source>
        <dbReference type="ARBA" id="ARBA00022741"/>
    </source>
</evidence>
<keyword evidence="4" id="KW-1003">Cell membrane</keyword>